<proteinExistence type="predicted"/>
<evidence type="ECO:0000256" key="1">
    <source>
        <dbReference type="SAM" id="Phobius"/>
    </source>
</evidence>
<keyword evidence="1" id="KW-1133">Transmembrane helix</keyword>
<evidence type="ECO:0008006" key="4">
    <source>
        <dbReference type="Google" id="ProtNLM"/>
    </source>
</evidence>
<evidence type="ECO:0000313" key="3">
    <source>
        <dbReference type="Proteomes" id="UP001055125"/>
    </source>
</evidence>
<accession>A0ABQ4S4E8</accession>
<gene>
    <name evidence="2" type="ORF">OCOJLMKI_4526</name>
</gene>
<keyword evidence="1" id="KW-0812">Transmembrane</keyword>
<protein>
    <recommendedName>
        <fullName evidence="4">Anti-sigma factor</fullName>
    </recommendedName>
</protein>
<evidence type="ECO:0000313" key="2">
    <source>
        <dbReference type="EMBL" id="GJD97297.1"/>
    </source>
</evidence>
<comment type="caution">
    <text evidence="2">The sequence shown here is derived from an EMBL/GenBank/DDBJ whole genome shotgun (WGS) entry which is preliminary data.</text>
</comment>
<dbReference type="Proteomes" id="UP001055125">
    <property type="component" value="Unassembled WGS sequence"/>
</dbReference>
<keyword evidence="3" id="KW-1185">Reference proteome</keyword>
<reference evidence="2" key="2">
    <citation type="submission" date="2021-08" db="EMBL/GenBank/DDBJ databases">
        <authorList>
            <person name="Tani A."/>
            <person name="Ola A."/>
            <person name="Ogura Y."/>
            <person name="Katsura K."/>
            <person name="Hayashi T."/>
        </authorList>
    </citation>
    <scope>NUCLEOTIDE SEQUENCE</scope>
    <source>
        <strain evidence="2">DSM 19015</strain>
    </source>
</reference>
<keyword evidence="1" id="KW-0472">Membrane</keyword>
<dbReference type="EMBL" id="BPQP01000087">
    <property type="protein sequence ID" value="GJD97297.1"/>
    <property type="molecule type" value="Genomic_DNA"/>
</dbReference>
<name>A0ABQ4S4E8_9HYPH</name>
<sequence length="236" mass="25126">MIESDEKGSERDREELSALVDGELAPERLAAVAAWIAEDNEAARAFATLAALKARTTATLRTNDLPSTHRSGREARTFVVLALVAVLGASLVLALSTREAPKDGGSRLQSIAQTQSGLHTAELQIPNLDAANLRLERVSLASDTRPTRADAFYIGERGCRVRLTIAERGAPEDAVPATSQVARWTVRAFAYRLTSEQLDPERFAATVALAEAGSRGSVSMMVADASGPLMGRPCLG</sequence>
<organism evidence="2 3">
    <name type="scientific">Methylobacterium iners</name>
    <dbReference type="NCBI Taxonomy" id="418707"/>
    <lineage>
        <taxon>Bacteria</taxon>
        <taxon>Pseudomonadati</taxon>
        <taxon>Pseudomonadota</taxon>
        <taxon>Alphaproteobacteria</taxon>
        <taxon>Hyphomicrobiales</taxon>
        <taxon>Methylobacteriaceae</taxon>
        <taxon>Methylobacterium</taxon>
    </lineage>
</organism>
<reference evidence="2" key="1">
    <citation type="journal article" date="2021" name="Front. Microbiol.">
        <title>Comprehensive Comparative Genomics and Phenotyping of Methylobacterium Species.</title>
        <authorList>
            <person name="Alessa O."/>
            <person name="Ogura Y."/>
            <person name="Fujitani Y."/>
            <person name="Takami H."/>
            <person name="Hayashi T."/>
            <person name="Sahin N."/>
            <person name="Tani A."/>
        </authorList>
    </citation>
    <scope>NUCLEOTIDE SEQUENCE</scope>
    <source>
        <strain evidence="2">DSM 19015</strain>
    </source>
</reference>
<dbReference type="RefSeq" id="WP_238246375.1">
    <property type="nucleotide sequence ID" value="NZ_BPQP01000087.1"/>
</dbReference>
<feature type="transmembrane region" description="Helical" evidence="1">
    <location>
        <begin position="78"/>
        <end position="97"/>
    </location>
</feature>